<name>A0ACB8QG68_9AGAM</name>
<gene>
    <name evidence="1" type="ORF">K488DRAFT_16966</name>
</gene>
<reference evidence="1" key="2">
    <citation type="journal article" date="2022" name="New Phytol.">
        <title>Evolutionary transition to the ectomycorrhizal habit in the genomes of a hyperdiverse lineage of mushroom-forming fungi.</title>
        <authorList>
            <person name="Looney B."/>
            <person name="Miyauchi S."/>
            <person name="Morin E."/>
            <person name="Drula E."/>
            <person name="Courty P.E."/>
            <person name="Kohler A."/>
            <person name="Kuo A."/>
            <person name="LaButti K."/>
            <person name="Pangilinan J."/>
            <person name="Lipzen A."/>
            <person name="Riley R."/>
            <person name="Andreopoulos W."/>
            <person name="He G."/>
            <person name="Johnson J."/>
            <person name="Nolan M."/>
            <person name="Tritt A."/>
            <person name="Barry K.W."/>
            <person name="Grigoriev I.V."/>
            <person name="Nagy L.G."/>
            <person name="Hibbett D."/>
            <person name="Henrissat B."/>
            <person name="Matheny P.B."/>
            <person name="Labbe J."/>
            <person name="Martin F.M."/>
        </authorList>
    </citation>
    <scope>NUCLEOTIDE SEQUENCE</scope>
    <source>
        <strain evidence="1">EC-137</strain>
    </source>
</reference>
<protein>
    <submittedName>
        <fullName evidence="1">Uncharacterized protein</fullName>
    </submittedName>
</protein>
<dbReference type="EMBL" id="MU273614">
    <property type="protein sequence ID" value="KAI0030586.1"/>
    <property type="molecule type" value="Genomic_DNA"/>
</dbReference>
<sequence length="630" mass="70416">MKCEFPPGQEVCKRCRAGNHQCIVEGRKPRRAPSKREYLLAQLRQKDGIIESLLKQACPICPRLDTCAHALHNPYSNQGVSAATVQSTSPDAESHRQNVVAWLDQLQSSVRNPVKRVDNAPTSGVRSRDDSDDESANGGGLALVNDEDAHPTLPDTASPFGFLANLALGNLRQGEPGHRQKRIRADGEPETEPAGVASYEYFVPGPSLDLGRRISMADKLSAPDLIVHGVIHPQEIDGLFNIFHSRVNLFMGVLDSKIHTPQETFSRCPLLFSTVCAIALRYSQRPDAFPFAMHIAKKSAADALVDGWKSAELAQAFIFLSMYAVPSRKLEEDRSMVYAGLAVRIASDLNVRAAAEKQARDEDEAREIANHRRLWMACFTLDKQTAAAFGKPSTVREGPVISTAPEGFPSVMSDSNPFDIHLAAKSMLMRDLTRFHGEIYSDASVPGTLNADLDLREIVLRYDTEFVRTSDEWAQRFASESDKNNQAAVFRCKLLPFYVGSSRLVILSFMLQQAFKRGLQTSDEVFFKRSLDVARNVVSIMLDLIAPTGYLRYAPDCYFVYSTFASAFLLKLLRQECRPFVREGREREIYASVERLIDIFSSPTVAIDDRHTPRLYAEFLAKLLDKHRRD</sequence>
<dbReference type="Proteomes" id="UP000814128">
    <property type="component" value="Unassembled WGS sequence"/>
</dbReference>
<organism evidence="1 2">
    <name type="scientific">Vararia minispora EC-137</name>
    <dbReference type="NCBI Taxonomy" id="1314806"/>
    <lineage>
        <taxon>Eukaryota</taxon>
        <taxon>Fungi</taxon>
        <taxon>Dikarya</taxon>
        <taxon>Basidiomycota</taxon>
        <taxon>Agaricomycotina</taxon>
        <taxon>Agaricomycetes</taxon>
        <taxon>Russulales</taxon>
        <taxon>Lachnocladiaceae</taxon>
        <taxon>Vararia</taxon>
    </lineage>
</organism>
<accession>A0ACB8QG68</accession>
<evidence type="ECO:0000313" key="2">
    <source>
        <dbReference type="Proteomes" id="UP000814128"/>
    </source>
</evidence>
<comment type="caution">
    <text evidence="1">The sequence shown here is derived from an EMBL/GenBank/DDBJ whole genome shotgun (WGS) entry which is preliminary data.</text>
</comment>
<keyword evidence="2" id="KW-1185">Reference proteome</keyword>
<reference evidence="1" key="1">
    <citation type="submission" date="2021-02" db="EMBL/GenBank/DDBJ databases">
        <authorList>
            <consortium name="DOE Joint Genome Institute"/>
            <person name="Ahrendt S."/>
            <person name="Looney B.P."/>
            <person name="Miyauchi S."/>
            <person name="Morin E."/>
            <person name="Drula E."/>
            <person name="Courty P.E."/>
            <person name="Chicoki N."/>
            <person name="Fauchery L."/>
            <person name="Kohler A."/>
            <person name="Kuo A."/>
            <person name="Labutti K."/>
            <person name="Pangilinan J."/>
            <person name="Lipzen A."/>
            <person name="Riley R."/>
            <person name="Andreopoulos W."/>
            <person name="He G."/>
            <person name="Johnson J."/>
            <person name="Barry K.W."/>
            <person name="Grigoriev I.V."/>
            <person name="Nagy L."/>
            <person name="Hibbett D."/>
            <person name="Henrissat B."/>
            <person name="Matheny P.B."/>
            <person name="Labbe J."/>
            <person name="Martin F."/>
        </authorList>
    </citation>
    <scope>NUCLEOTIDE SEQUENCE</scope>
    <source>
        <strain evidence="1">EC-137</strain>
    </source>
</reference>
<proteinExistence type="predicted"/>
<feature type="non-terminal residue" evidence="1">
    <location>
        <position position="630"/>
    </location>
</feature>
<evidence type="ECO:0000313" key="1">
    <source>
        <dbReference type="EMBL" id="KAI0030586.1"/>
    </source>
</evidence>